<accession>A0ABP7L135</accession>
<dbReference type="SUPFAM" id="SSF88697">
    <property type="entry name" value="PUA domain-like"/>
    <property type="match status" value="1"/>
</dbReference>
<protein>
    <submittedName>
        <fullName evidence="2">ASCH domain-containing protein</fullName>
    </submittedName>
</protein>
<name>A0ABP7L135_9GAMM</name>
<dbReference type="InterPro" id="IPR009326">
    <property type="entry name" value="DUF984"/>
</dbReference>
<evidence type="ECO:0000313" key="2">
    <source>
        <dbReference type="EMBL" id="GAA3892976.1"/>
    </source>
</evidence>
<reference evidence="3" key="1">
    <citation type="journal article" date="2019" name="Int. J. Syst. Evol. Microbiol.">
        <title>The Global Catalogue of Microorganisms (GCM) 10K type strain sequencing project: providing services to taxonomists for standard genome sequencing and annotation.</title>
        <authorList>
            <consortium name="The Broad Institute Genomics Platform"/>
            <consortium name="The Broad Institute Genome Sequencing Center for Infectious Disease"/>
            <person name="Wu L."/>
            <person name="Ma J."/>
        </authorList>
    </citation>
    <scope>NUCLEOTIDE SEQUENCE [LARGE SCALE GENOMIC DNA]</scope>
    <source>
        <strain evidence="3">JCM 17201</strain>
    </source>
</reference>
<gene>
    <name evidence="2" type="ORF">GCM10022405_18070</name>
</gene>
<dbReference type="InterPro" id="IPR015947">
    <property type="entry name" value="PUA-like_sf"/>
</dbReference>
<dbReference type="Pfam" id="PF04266">
    <property type="entry name" value="ASCH"/>
    <property type="match status" value="1"/>
</dbReference>
<dbReference type="SMART" id="SM01022">
    <property type="entry name" value="ASCH"/>
    <property type="match status" value="1"/>
</dbReference>
<dbReference type="InterPro" id="IPR007374">
    <property type="entry name" value="ASCH_domain"/>
</dbReference>
<organism evidence="2 3">
    <name type="scientific">Gibbsiella dentisursi</name>
    <dbReference type="NCBI Taxonomy" id="796890"/>
    <lineage>
        <taxon>Bacteria</taxon>
        <taxon>Pseudomonadati</taxon>
        <taxon>Pseudomonadota</taxon>
        <taxon>Gammaproteobacteria</taxon>
        <taxon>Enterobacterales</taxon>
        <taxon>Yersiniaceae</taxon>
        <taxon>Gibbsiella</taxon>
    </lineage>
</organism>
<dbReference type="PIRSF" id="PIRSF021320">
    <property type="entry name" value="DUF984"/>
    <property type="match status" value="1"/>
</dbReference>
<evidence type="ECO:0000259" key="1">
    <source>
        <dbReference type="SMART" id="SM01022"/>
    </source>
</evidence>
<dbReference type="EMBL" id="BAABDG010000002">
    <property type="protein sequence ID" value="GAA3892976.1"/>
    <property type="molecule type" value="Genomic_DNA"/>
</dbReference>
<dbReference type="PANTHER" id="PTHR39203">
    <property type="entry name" value="CYTOPLASMIC PROTEIN-RELATED"/>
    <property type="match status" value="1"/>
</dbReference>
<comment type="caution">
    <text evidence="2">The sequence shown here is derived from an EMBL/GenBank/DDBJ whole genome shotgun (WGS) entry which is preliminary data.</text>
</comment>
<sequence length="131" mass="14748">MMSTAVPKKYENAERWAFGDTEQLADELVALVLNGQKTATCSALDEDGIPVVGDAFVVVDGKGEPVCAVELTAVDLKTYDQVDEAHAYAEGEGDRSLAHWRREHKRFFEEYEMFSPDMSLILMHFNVVERF</sequence>
<dbReference type="Proteomes" id="UP001499994">
    <property type="component" value="Unassembled WGS sequence"/>
</dbReference>
<dbReference type="PANTHER" id="PTHR39203:SF1">
    <property type="entry name" value="CYTOPLASMIC PROTEIN"/>
    <property type="match status" value="1"/>
</dbReference>
<dbReference type="Gene3D" id="3.10.400.10">
    <property type="entry name" value="Sulfate adenylyltransferase"/>
    <property type="match status" value="1"/>
</dbReference>
<keyword evidence="3" id="KW-1185">Reference proteome</keyword>
<dbReference type="CDD" id="cd06553">
    <property type="entry name" value="ASCH_Ef3133_like"/>
    <property type="match status" value="1"/>
</dbReference>
<evidence type="ECO:0000313" key="3">
    <source>
        <dbReference type="Proteomes" id="UP001499994"/>
    </source>
</evidence>
<feature type="domain" description="ASCH" evidence="1">
    <location>
        <begin position="16"/>
        <end position="129"/>
    </location>
</feature>
<proteinExistence type="predicted"/>